<reference evidence="2 3" key="1">
    <citation type="submission" date="2015-02" db="EMBL/GenBank/DDBJ databases">
        <title>Whole genome shotgun sequencing of cultured foodborne pathogen.</title>
        <authorList>
            <person name="Timme R."/>
            <person name="Allard M.W."/>
            <person name="Strain E."/>
            <person name="Evans P.S."/>
            <person name="Brown E."/>
        </authorList>
    </citation>
    <scope>NUCLEOTIDE SEQUENCE [LARGE SCALE GENOMIC DNA]</scope>
    <source>
        <strain evidence="2 3">GCSL-TSO-24</strain>
    </source>
</reference>
<sequence>MKITLPDQAKLLRNFSRCHDWEERYLYLIELGEKLPVLTEEQRQPQYKISGCQSQVWIIMQQDEEGRVWFAGDSDAAIVKGLVALVIALYQGKTPAEIRDLDIAQIFSELALSVHLTPSRTQGLNAMVRTIIQNTQQMR</sequence>
<accession>A0A0D8L898</accession>
<dbReference type="AlphaFoldDB" id="A0A0D8L898"/>
<dbReference type="PANTHER" id="PTHR43597:SF3">
    <property type="entry name" value="CYSTEINE DESULFURATION PROTEIN SUFE"/>
    <property type="match status" value="1"/>
</dbReference>
<comment type="caution">
    <text evidence="2">The sequence shown here is derived from an EMBL/GenBank/DDBJ whole genome shotgun (WGS) entry which is preliminary data.</text>
</comment>
<evidence type="ECO:0000259" key="1">
    <source>
        <dbReference type="Pfam" id="PF02657"/>
    </source>
</evidence>
<organism evidence="2 3">
    <name type="scientific">Morganella morganii</name>
    <name type="common">Proteus morganii</name>
    <dbReference type="NCBI Taxonomy" id="582"/>
    <lineage>
        <taxon>Bacteria</taxon>
        <taxon>Pseudomonadati</taxon>
        <taxon>Pseudomonadota</taxon>
        <taxon>Gammaproteobacteria</taxon>
        <taxon>Enterobacterales</taxon>
        <taxon>Morganellaceae</taxon>
        <taxon>Morganella</taxon>
    </lineage>
</organism>
<name>A0A0D8L898_MORMO</name>
<dbReference type="NCBIfam" id="NF006792">
    <property type="entry name" value="PRK09296.1"/>
    <property type="match status" value="1"/>
</dbReference>
<dbReference type="PANTHER" id="PTHR43597">
    <property type="entry name" value="SULFUR ACCEPTOR PROTEIN CSDE"/>
    <property type="match status" value="1"/>
</dbReference>
<gene>
    <name evidence="2" type="ORF">UA45_09090</name>
</gene>
<dbReference type="InterPro" id="IPR003808">
    <property type="entry name" value="Fe-S_metab-assoc_dom"/>
</dbReference>
<dbReference type="EMBL" id="JZSH01000084">
    <property type="protein sequence ID" value="KJF77989.1"/>
    <property type="molecule type" value="Genomic_DNA"/>
</dbReference>
<dbReference type="Pfam" id="PF02657">
    <property type="entry name" value="SufE"/>
    <property type="match status" value="1"/>
</dbReference>
<dbReference type="Proteomes" id="UP000032582">
    <property type="component" value="Unassembled WGS sequence"/>
</dbReference>
<dbReference type="SUPFAM" id="SSF82649">
    <property type="entry name" value="SufE/NifU"/>
    <property type="match status" value="1"/>
</dbReference>
<dbReference type="PATRIC" id="fig|582.24.peg.2825"/>
<feature type="domain" description="Fe-S metabolism associated" evidence="1">
    <location>
        <begin position="13"/>
        <end position="132"/>
    </location>
</feature>
<evidence type="ECO:0000313" key="2">
    <source>
        <dbReference type="EMBL" id="KJF77989.1"/>
    </source>
</evidence>
<evidence type="ECO:0000313" key="3">
    <source>
        <dbReference type="Proteomes" id="UP000032582"/>
    </source>
</evidence>
<proteinExistence type="predicted"/>
<protein>
    <submittedName>
        <fullName evidence="2">Cysteine desufuration protein SufE</fullName>
    </submittedName>
</protein>
<dbReference type="Gene3D" id="3.90.1010.10">
    <property type="match status" value="1"/>
</dbReference>